<sequence length="122" mass="13897">MTTWEKLKPEHSIQVDESVIIKGKLIKSLSEMYDSISKATWIIIAVEAKTRKLVLKVIPNRKKKTFFDFFSINSSLKFVIKTDGHRSYTYAVAKIGGVHKIVNHEEGFTNADGDHTNLIECE</sequence>
<reference evidence="2" key="1">
    <citation type="journal article" date="2024" name="BMC Genomics">
        <title>Functional annotation of a divergent genome using sequence and structure-based similarity.</title>
        <authorList>
            <person name="Svedberg D."/>
            <person name="Winiger R.R."/>
            <person name="Berg A."/>
            <person name="Sharma H."/>
            <person name="Tellgren-Roth C."/>
            <person name="Debrunner-Vossbrinck B.A."/>
            <person name="Vossbrinck C.R."/>
            <person name="Barandun J."/>
        </authorList>
    </citation>
    <scope>NUCLEOTIDE SEQUENCE</scope>
    <source>
        <strain evidence="2">Illinois isolate</strain>
    </source>
</reference>
<evidence type="ECO:0000313" key="3">
    <source>
        <dbReference type="Proteomes" id="UP001334084"/>
    </source>
</evidence>
<dbReference type="Proteomes" id="UP001334084">
    <property type="component" value="Chromosome 3"/>
</dbReference>
<protein>
    <submittedName>
        <fullName evidence="2">DDE-TNP-IS1595 domain-containing protein</fullName>
    </submittedName>
</protein>
<accession>A0AAX4JAT3</accession>
<organism evidence="2 3">
    <name type="scientific">Vairimorpha necatrix</name>
    <dbReference type="NCBI Taxonomy" id="6039"/>
    <lineage>
        <taxon>Eukaryota</taxon>
        <taxon>Fungi</taxon>
        <taxon>Fungi incertae sedis</taxon>
        <taxon>Microsporidia</taxon>
        <taxon>Nosematidae</taxon>
        <taxon>Vairimorpha</taxon>
    </lineage>
</organism>
<dbReference type="EMBL" id="CP142728">
    <property type="protein sequence ID" value="WUR03038.1"/>
    <property type="molecule type" value="Genomic_DNA"/>
</dbReference>
<dbReference type="KEGG" id="vnx:VNE69_03250"/>
<feature type="domain" description="ISXO2-like transposase" evidence="1">
    <location>
        <begin position="37"/>
        <end position="120"/>
    </location>
</feature>
<dbReference type="AlphaFoldDB" id="A0AAX4JAT3"/>
<proteinExistence type="predicted"/>
<gene>
    <name evidence="2" type="ORF">VNE69_03250</name>
</gene>
<keyword evidence="3" id="KW-1185">Reference proteome</keyword>
<evidence type="ECO:0000313" key="2">
    <source>
        <dbReference type="EMBL" id="WUR03038.1"/>
    </source>
</evidence>
<dbReference type="RefSeq" id="XP_065329183.1">
    <property type="nucleotide sequence ID" value="XM_065473111.1"/>
</dbReference>
<name>A0AAX4JAT3_9MICR</name>
<dbReference type="GeneID" id="90540846"/>
<dbReference type="InterPro" id="IPR024445">
    <property type="entry name" value="Tnp_ISXO2-like"/>
</dbReference>
<dbReference type="Pfam" id="PF12762">
    <property type="entry name" value="DDE_Tnp_IS1595"/>
    <property type="match status" value="1"/>
</dbReference>
<evidence type="ECO:0000259" key="1">
    <source>
        <dbReference type="Pfam" id="PF12762"/>
    </source>
</evidence>